<evidence type="ECO:0000256" key="1">
    <source>
        <dbReference type="SAM" id="MobiDB-lite"/>
    </source>
</evidence>
<reference evidence="3" key="1">
    <citation type="submission" date="2022-06" db="EMBL/GenBank/DDBJ databases">
        <title>Genome Sequence of Candolleomyces eurysporus.</title>
        <authorList>
            <person name="Buettner E."/>
        </authorList>
    </citation>
    <scope>NUCLEOTIDE SEQUENCE</scope>
    <source>
        <strain evidence="3">VTCC 930004</strain>
    </source>
</reference>
<feature type="compositionally biased region" description="Basic residues" evidence="1">
    <location>
        <begin position="1"/>
        <end position="10"/>
    </location>
</feature>
<keyword evidence="2" id="KW-0472">Membrane</keyword>
<sequence length="223" mass="23128">MIARGQHRRQVGVSDDPTNVDGIDNTARVIDTTAVGSATELLVDAAAPTGPAGTAPPLEVGKSAVVVTASSTVTSTTPIYTKHSAPANQKSSGKVVGSAVGAGLGLILVLILMAIITIMIRRRRRHRSDKLGAAMDGKSTNCTMPGNDMTRTRTSHAELGAAMDGKSTNCTMPGNDMTQTRTSHAILVKPKDSRIAGKAGFHPSDLLPGPPIARQFRDPGQAT</sequence>
<feature type="non-terminal residue" evidence="3">
    <location>
        <position position="223"/>
    </location>
</feature>
<feature type="transmembrane region" description="Helical" evidence="2">
    <location>
        <begin position="99"/>
        <end position="120"/>
    </location>
</feature>
<keyword evidence="2" id="KW-0812">Transmembrane</keyword>
<accession>A0A9W8JFU5</accession>
<evidence type="ECO:0000313" key="3">
    <source>
        <dbReference type="EMBL" id="KAJ2934036.1"/>
    </source>
</evidence>
<evidence type="ECO:0008006" key="5">
    <source>
        <dbReference type="Google" id="ProtNLM"/>
    </source>
</evidence>
<feature type="region of interest" description="Disordered" evidence="1">
    <location>
        <begin position="197"/>
        <end position="223"/>
    </location>
</feature>
<dbReference type="Proteomes" id="UP001140091">
    <property type="component" value="Unassembled WGS sequence"/>
</dbReference>
<evidence type="ECO:0000313" key="4">
    <source>
        <dbReference type="Proteomes" id="UP001140091"/>
    </source>
</evidence>
<evidence type="ECO:0000256" key="2">
    <source>
        <dbReference type="SAM" id="Phobius"/>
    </source>
</evidence>
<dbReference type="EMBL" id="JANBPK010000727">
    <property type="protein sequence ID" value="KAJ2934036.1"/>
    <property type="molecule type" value="Genomic_DNA"/>
</dbReference>
<protein>
    <recommendedName>
        <fullName evidence="5">Mid2 domain-containing protein</fullName>
    </recommendedName>
</protein>
<comment type="caution">
    <text evidence="3">The sequence shown here is derived from an EMBL/GenBank/DDBJ whole genome shotgun (WGS) entry which is preliminary data.</text>
</comment>
<proteinExistence type="predicted"/>
<gene>
    <name evidence="3" type="ORF">H1R20_g3075</name>
</gene>
<keyword evidence="4" id="KW-1185">Reference proteome</keyword>
<feature type="region of interest" description="Disordered" evidence="1">
    <location>
        <begin position="1"/>
        <end position="20"/>
    </location>
</feature>
<dbReference type="AlphaFoldDB" id="A0A9W8JFU5"/>
<organism evidence="3 4">
    <name type="scientific">Candolleomyces eurysporus</name>
    <dbReference type="NCBI Taxonomy" id="2828524"/>
    <lineage>
        <taxon>Eukaryota</taxon>
        <taxon>Fungi</taxon>
        <taxon>Dikarya</taxon>
        <taxon>Basidiomycota</taxon>
        <taxon>Agaricomycotina</taxon>
        <taxon>Agaricomycetes</taxon>
        <taxon>Agaricomycetidae</taxon>
        <taxon>Agaricales</taxon>
        <taxon>Agaricineae</taxon>
        <taxon>Psathyrellaceae</taxon>
        <taxon>Candolleomyces</taxon>
    </lineage>
</organism>
<name>A0A9W8JFU5_9AGAR</name>
<keyword evidence="2" id="KW-1133">Transmembrane helix</keyword>